<feature type="binding site" evidence="1">
    <location>
        <position position="295"/>
    </location>
    <ligand>
        <name>Mg(2+)</name>
        <dbReference type="ChEBI" id="CHEBI:18420"/>
        <label>1</label>
    </ligand>
</feature>
<dbReference type="PANTHER" id="PTHR16222:SF12">
    <property type="entry name" value="ADP-RIBOSYLGLYCOHYDROLASE-RELATED"/>
    <property type="match status" value="1"/>
</dbReference>
<feature type="chain" id="PRO_5039541820" description="Cysteine-rich CPCC domain-containing protein" evidence="3">
    <location>
        <begin position="36"/>
        <end position="474"/>
    </location>
</feature>
<feature type="binding site" evidence="1">
    <location>
        <position position="88"/>
    </location>
    <ligand>
        <name>Mg(2+)</name>
        <dbReference type="ChEBI" id="CHEBI:18420"/>
        <label>1</label>
    </ligand>
</feature>
<dbReference type="EMBL" id="BJHX01000001">
    <property type="protein sequence ID" value="GDY61892.1"/>
    <property type="molecule type" value="Genomic_DNA"/>
</dbReference>
<comment type="cofactor">
    <cofactor evidence="1">
        <name>Mg(2+)</name>
        <dbReference type="ChEBI" id="CHEBI:18420"/>
    </cofactor>
    <text evidence="1">Binds 2 magnesium ions per subunit.</text>
</comment>
<reference evidence="5 6" key="1">
    <citation type="submission" date="2019-04" db="EMBL/GenBank/DDBJ databases">
        <title>Draft genome sequences of Streptomyces avermitilis NBRC 14893.</title>
        <authorList>
            <person name="Komaki H."/>
            <person name="Tamura T."/>
            <person name="Hosoyama A."/>
        </authorList>
    </citation>
    <scope>NUCLEOTIDE SEQUENCE [LARGE SCALE GENOMIC DNA]</scope>
    <source>
        <strain evidence="5 6">NBRC 14893</strain>
    </source>
</reference>
<dbReference type="Gene3D" id="1.10.4080.10">
    <property type="entry name" value="ADP-ribosylation/Crystallin J1"/>
    <property type="match status" value="1"/>
</dbReference>
<gene>
    <name evidence="5" type="ORF">SAV14893_012850</name>
</gene>
<evidence type="ECO:0000313" key="6">
    <source>
        <dbReference type="Proteomes" id="UP000302139"/>
    </source>
</evidence>
<evidence type="ECO:0000313" key="5">
    <source>
        <dbReference type="EMBL" id="GDY61892.1"/>
    </source>
</evidence>
<feature type="binding site" evidence="1">
    <location>
        <position position="297"/>
    </location>
    <ligand>
        <name>Mg(2+)</name>
        <dbReference type="ChEBI" id="CHEBI:18420"/>
        <label>1</label>
    </ligand>
</feature>
<feature type="binding site" evidence="1">
    <location>
        <position position="86"/>
    </location>
    <ligand>
        <name>Mg(2+)</name>
        <dbReference type="ChEBI" id="CHEBI:18420"/>
        <label>1</label>
    </ligand>
</feature>
<keyword evidence="1" id="KW-0479">Metal-binding</keyword>
<dbReference type="InterPro" id="IPR036705">
    <property type="entry name" value="Ribosyl_crysJ1_sf"/>
</dbReference>
<dbReference type="Pfam" id="PF14206">
    <property type="entry name" value="Cys_rich_CPCC"/>
    <property type="match status" value="1"/>
</dbReference>
<dbReference type="InterPro" id="IPR025983">
    <property type="entry name" value="Cys_rich_CPCC"/>
</dbReference>
<organism evidence="5 6">
    <name type="scientific">Streptomyces avermitilis</name>
    <dbReference type="NCBI Taxonomy" id="33903"/>
    <lineage>
        <taxon>Bacteria</taxon>
        <taxon>Bacillati</taxon>
        <taxon>Actinomycetota</taxon>
        <taxon>Actinomycetes</taxon>
        <taxon>Kitasatosporales</taxon>
        <taxon>Streptomycetaceae</taxon>
        <taxon>Streptomyces</taxon>
    </lineage>
</organism>
<dbReference type="PANTHER" id="PTHR16222">
    <property type="entry name" value="ADP-RIBOSYLGLYCOHYDROLASE"/>
    <property type="match status" value="1"/>
</dbReference>
<dbReference type="Proteomes" id="UP000302139">
    <property type="component" value="Unassembled WGS sequence"/>
</dbReference>
<feature type="compositionally biased region" description="Basic and acidic residues" evidence="2">
    <location>
        <begin position="429"/>
        <end position="443"/>
    </location>
</feature>
<dbReference type="InterPro" id="IPR005502">
    <property type="entry name" value="Ribosyl_crysJ1"/>
</dbReference>
<evidence type="ECO:0000259" key="4">
    <source>
        <dbReference type="Pfam" id="PF14206"/>
    </source>
</evidence>
<dbReference type="AlphaFoldDB" id="A0A4D4LKL5"/>
<keyword evidence="1" id="KW-0460">Magnesium</keyword>
<evidence type="ECO:0000256" key="3">
    <source>
        <dbReference type="SAM" id="SignalP"/>
    </source>
</evidence>
<dbReference type="Pfam" id="PF03747">
    <property type="entry name" value="ADP_ribosyl_GH"/>
    <property type="match status" value="1"/>
</dbReference>
<name>A0A4D4LKL5_STRAX</name>
<evidence type="ECO:0000256" key="2">
    <source>
        <dbReference type="SAM" id="MobiDB-lite"/>
    </source>
</evidence>
<proteinExistence type="predicted"/>
<dbReference type="InterPro" id="IPR050792">
    <property type="entry name" value="ADP-ribosylglycohydrolase"/>
</dbReference>
<dbReference type="GO" id="GO:0046872">
    <property type="term" value="F:metal ion binding"/>
    <property type="evidence" value="ECO:0007669"/>
    <property type="project" value="UniProtKB-KW"/>
</dbReference>
<keyword evidence="3" id="KW-0732">Signal</keyword>
<dbReference type="SUPFAM" id="SSF101478">
    <property type="entry name" value="ADP-ribosylglycohydrolase"/>
    <property type="match status" value="1"/>
</dbReference>
<protein>
    <recommendedName>
        <fullName evidence="4">Cysteine-rich CPCC domain-containing protein</fullName>
    </recommendedName>
</protein>
<feature type="signal peptide" evidence="3">
    <location>
        <begin position="1"/>
        <end position="35"/>
    </location>
</feature>
<sequence>MARDDIRPPARPAPVRLRLRRLLLVPLLLVPSASATPFDPFDVLAATRDCLNGLAVGDAFGAQFFVPDNLPALRERRLPPAPWPWTDDTEMACSIARVPRTAGFDQDALARSFAEHHDFDRGYGPSMNRLLRLVRQGEPWRDLAAGLFEGQGSWGNGAAMRVAPLGVRFAADLPVAAEQAARSAEVTHTHPEAAAGAIAVAVAAGFAARGRAEAVTGAGLLDVVLDLTPASKVRAGVEQARLLLDQPHVELAAHTLGNGRLVSAVDTVPFTLWCAARHLDDYPAALWACAAAGGDVDTTCAIVGGIVAAHVGTAGIPAAWRQRVEPLPPWFFGHAAASWSALARTLPGERHPCVCCGRLVHDRPPGSHDICPLCFWEDDAVQLRLPAAAYGPNRISLVDAQVNARDIGACTQRDLSFVRPPQPDEPVDPDWRPIDPLRDRFEDPDGETDARLPWPTDHTTLYWWRPTFWNPCGR</sequence>
<feature type="binding site" evidence="1">
    <location>
        <position position="87"/>
    </location>
    <ligand>
        <name>Mg(2+)</name>
        <dbReference type="ChEBI" id="CHEBI:18420"/>
        <label>1</label>
    </ligand>
</feature>
<evidence type="ECO:0000256" key="1">
    <source>
        <dbReference type="PIRSR" id="PIRSR605502-1"/>
    </source>
</evidence>
<accession>A0A4D4LKL5</accession>
<feature type="region of interest" description="Disordered" evidence="2">
    <location>
        <begin position="418"/>
        <end position="452"/>
    </location>
</feature>
<comment type="caution">
    <text evidence="5">The sequence shown here is derived from an EMBL/GenBank/DDBJ whole genome shotgun (WGS) entry which is preliminary data.</text>
</comment>
<feature type="domain" description="Cysteine-rich CPCC" evidence="4">
    <location>
        <begin position="352"/>
        <end position="425"/>
    </location>
</feature>
<feature type="binding site" evidence="1">
    <location>
        <position position="298"/>
    </location>
    <ligand>
        <name>Mg(2+)</name>
        <dbReference type="ChEBI" id="CHEBI:18420"/>
        <label>1</label>
    </ligand>
</feature>